<protein>
    <recommendedName>
        <fullName evidence="5">Delta-60 repeat domain-containing protein</fullName>
    </recommendedName>
</protein>
<dbReference type="InterPro" id="IPR013431">
    <property type="entry name" value="Delta_60_rpt"/>
</dbReference>
<organism evidence="3 4">
    <name type="scientific">Rugosimonospora acidiphila</name>
    <dbReference type="NCBI Taxonomy" id="556531"/>
    <lineage>
        <taxon>Bacteria</taxon>
        <taxon>Bacillati</taxon>
        <taxon>Actinomycetota</taxon>
        <taxon>Actinomycetes</taxon>
        <taxon>Micromonosporales</taxon>
        <taxon>Micromonosporaceae</taxon>
        <taxon>Rugosimonospora</taxon>
    </lineage>
</organism>
<proteinExistence type="predicted"/>
<feature type="signal peptide" evidence="2">
    <location>
        <begin position="1"/>
        <end position="23"/>
    </location>
</feature>
<evidence type="ECO:0000313" key="3">
    <source>
        <dbReference type="EMBL" id="GAA5183178.1"/>
    </source>
</evidence>
<feature type="compositionally biased region" description="Low complexity" evidence="1">
    <location>
        <begin position="38"/>
        <end position="99"/>
    </location>
</feature>
<name>A0ABP9RP79_9ACTN</name>
<evidence type="ECO:0000256" key="1">
    <source>
        <dbReference type="SAM" id="MobiDB-lite"/>
    </source>
</evidence>
<sequence>MGSIALVGAVLAGALTAAAPASARPAIWPVAPAPVGPAGPAHRPGQARQAEQPGQGRQAEQPGQAGPAAPAGPAGRPRTTARSLDPRAAGRLGALPAAGRPGGLAGAPDRTGRQGTLDRAFAQQGVVVTPLPGRSAAAGDVALLTDGSIIAAGGPPSFDSADFLLARYTRDGELDGDFGDHGLVVTPWAAPSGGGGAAGVAVGAKNRIVAVGTAGLGHTDDIGFAIARYRSDGSLDASFGSGGRLVTQVGPAGDASATGVLFQPDGKIVVVGGAQDAAGNADFAAVRYLSDGRLDPAFGTAGTALVVIPGGDALAAAVAIQPDGKIVIGGTAVNENGQNLCVVRLTAGGAPDPGFGTGGVVLEQNVPGQTKGGVGSVAIGPGGRIVAGGLGQADPDNGPGSFGLMRLLSDGQLDPTFGGGTGKVLTDFDAESIAERVLVRKDGTIVAVGVDGQTTSKFALAGYLPNGDLDPSFGDGGRTTTAFGTNSGAFGAVLQPSGKIIAVGGTGSAATASLAVARYLGQPSGKPGRISQPSSEPSQAGQP</sequence>
<dbReference type="SUPFAM" id="SSF69322">
    <property type="entry name" value="Tricorn protease domain 2"/>
    <property type="match status" value="1"/>
</dbReference>
<evidence type="ECO:0000256" key="2">
    <source>
        <dbReference type="SAM" id="SignalP"/>
    </source>
</evidence>
<dbReference type="NCBIfam" id="TIGR02608">
    <property type="entry name" value="delta_60_rpt"/>
    <property type="match status" value="6"/>
</dbReference>
<evidence type="ECO:0008006" key="5">
    <source>
        <dbReference type="Google" id="ProtNLM"/>
    </source>
</evidence>
<accession>A0ABP9RP79</accession>
<feature type="compositionally biased region" description="Polar residues" evidence="1">
    <location>
        <begin position="531"/>
        <end position="543"/>
    </location>
</feature>
<dbReference type="EMBL" id="BAABJQ010000005">
    <property type="protein sequence ID" value="GAA5183178.1"/>
    <property type="molecule type" value="Genomic_DNA"/>
</dbReference>
<gene>
    <name evidence="3" type="ORF">GCM10023322_21850</name>
</gene>
<dbReference type="Gene3D" id="2.80.10.50">
    <property type="match status" value="3"/>
</dbReference>
<keyword evidence="4" id="KW-1185">Reference proteome</keyword>
<reference evidence="4" key="1">
    <citation type="journal article" date="2019" name="Int. J. Syst. Evol. Microbiol.">
        <title>The Global Catalogue of Microorganisms (GCM) 10K type strain sequencing project: providing services to taxonomists for standard genome sequencing and annotation.</title>
        <authorList>
            <consortium name="The Broad Institute Genomics Platform"/>
            <consortium name="The Broad Institute Genome Sequencing Center for Infectious Disease"/>
            <person name="Wu L."/>
            <person name="Ma J."/>
        </authorList>
    </citation>
    <scope>NUCLEOTIDE SEQUENCE [LARGE SCALE GENOMIC DNA]</scope>
    <source>
        <strain evidence="4">JCM 18304</strain>
    </source>
</reference>
<feature type="region of interest" description="Disordered" evidence="1">
    <location>
        <begin position="34"/>
        <end position="114"/>
    </location>
</feature>
<keyword evidence="2" id="KW-0732">Signal</keyword>
<feature type="chain" id="PRO_5045628716" description="Delta-60 repeat domain-containing protein" evidence="2">
    <location>
        <begin position="24"/>
        <end position="543"/>
    </location>
</feature>
<comment type="caution">
    <text evidence="3">The sequence shown here is derived from an EMBL/GenBank/DDBJ whole genome shotgun (WGS) entry which is preliminary data.</text>
</comment>
<dbReference type="Pfam" id="PF17164">
    <property type="entry name" value="DUF5122"/>
    <property type="match status" value="6"/>
</dbReference>
<evidence type="ECO:0000313" key="4">
    <source>
        <dbReference type="Proteomes" id="UP001501570"/>
    </source>
</evidence>
<dbReference type="Proteomes" id="UP001501570">
    <property type="component" value="Unassembled WGS sequence"/>
</dbReference>
<feature type="region of interest" description="Disordered" evidence="1">
    <location>
        <begin position="522"/>
        <end position="543"/>
    </location>
</feature>